<protein>
    <submittedName>
        <fullName evidence="1">Uncharacterized protein</fullName>
    </submittedName>
</protein>
<name>A0A1X9SKD1_9VIRU</name>
<dbReference type="GeneID" id="32878663"/>
<evidence type="ECO:0000313" key="2">
    <source>
        <dbReference type="Proteomes" id="UP000204608"/>
    </source>
</evidence>
<sequence>MINMIIKKKKEWNIEPCNLNKNLWYGEPVYPKIKIWYSEPYDFHEGFYIPQKIDKKIDKKKILKILTS</sequence>
<dbReference type="OrthoDB" id="27070at10239"/>
<reference evidence="1 2" key="1">
    <citation type="journal article" date="2017" name="Viruses">
        <title>Differentiation and structure in Sulfolobus islandicus rod-shaped virus populations.</title>
        <authorList>
            <person name="Bautista M.A."/>
            <person name="Black J.A."/>
            <person name="Youngblut N.D."/>
            <person name="Whitaker R.J."/>
        </authorList>
    </citation>
    <scope>NUCLEOTIDE SEQUENCE [LARGE SCALE GENOMIC DNA]</scope>
</reference>
<dbReference type="EMBL" id="KY744234">
    <property type="protein sequence ID" value="ARQ96705.1"/>
    <property type="molecule type" value="Genomic_DNA"/>
</dbReference>
<dbReference type="Proteomes" id="UP000204608">
    <property type="component" value="Segment"/>
</dbReference>
<dbReference type="RefSeq" id="YP_009362760.1">
    <property type="nucleotide sequence ID" value="NC_034624.1"/>
</dbReference>
<proteinExistence type="predicted"/>
<accession>A0A1X9SKD1</accession>
<dbReference type="KEGG" id="vg:32878663"/>
<evidence type="ECO:0000313" key="1">
    <source>
        <dbReference type="EMBL" id="ARQ96705.1"/>
    </source>
</evidence>
<organism evidence="1 2">
    <name type="scientific">Sulfolobus islandicus rod-shaped virus 11</name>
    <dbReference type="NCBI Taxonomy" id="1983546"/>
    <lineage>
        <taxon>Viruses</taxon>
        <taxon>Adnaviria</taxon>
        <taxon>Zilligvirae</taxon>
        <taxon>Taleaviricota</taxon>
        <taxon>Tokiviricetes</taxon>
        <taxon>Ligamenvirales</taxon>
        <taxon>Rudiviridae</taxon>
        <taxon>Usarudivirus</taxon>
        <taxon>Usarudivirus dryadis</taxon>
        <taxon>Usarudivirus SIRV11</taxon>
    </lineage>
</organism>
<keyword evidence="2" id="KW-1185">Reference proteome</keyword>